<proteinExistence type="predicted"/>
<protein>
    <submittedName>
        <fullName evidence="1">Uncharacterized protein</fullName>
    </submittedName>
</protein>
<keyword evidence="2" id="KW-1185">Reference proteome</keyword>
<evidence type="ECO:0000313" key="1">
    <source>
        <dbReference type="EMBL" id="KAJ2974932.1"/>
    </source>
</evidence>
<dbReference type="EMBL" id="JANSHE010004764">
    <property type="protein sequence ID" value="KAJ2974932.1"/>
    <property type="molecule type" value="Genomic_DNA"/>
</dbReference>
<gene>
    <name evidence="1" type="ORF">NUW54_g11813</name>
</gene>
<name>A0ACC1N6L7_9APHY</name>
<sequence length="237" mass="26732">MPVIQDAAVLWRLCPSAPQTQLKPPTICTSPCRSLSPLRTSNRSCITVSPPPLPHTAVLQKLSARIERMPRASKLGDALGVGYATRIGRERGTLRTVITDGLVEITGDPRGKMHWTVEGFCRFVFLVYGVKLLGWPPHIRFANLSDPSIPTRHIRQLLDAWEHRRMRWARATVGEITAAREDPRNACPGCRFPDPRLRGGRNDIGKHRERPTIDSTRFPARYARDGPKSRRYIDSDE</sequence>
<accession>A0ACC1N6L7</accession>
<reference evidence="1" key="1">
    <citation type="submission" date="2022-08" db="EMBL/GenBank/DDBJ databases">
        <title>Genome Sequence of Pycnoporus sanguineus.</title>
        <authorList>
            <person name="Buettner E."/>
        </authorList>
    </citation>
    <scope>NUCLEOTIDE SEQUENCE</scope>
    <source>
        <strain evidence="1">CG-C14</strain>
    </source>
</reference>
<organism evidence="1 2">
    <name type="scientific">Trametes sanguinea</name>
    <dbReference type="NCBI Taxonomy" id="158606"/>
    <lineage>
        <taxon>Eukaryota</taxon>
        <taxon>Fungi</taxon>
        <taxon>Dikarya</taxon>
        <taxon>Basidiomycota</taxon>
        <taxon>Agaricomycotina</taxon>
        <taxon>Agaricomycetes</taxon>
        <taxon>Polyporales</taxon>
        <taxon>Polyporaceae</taxon>
        <taxon>Trametes</taxon>
    </lineage>
</organism>
<dbReference type="Proteomes" id="UP001144978">
    <property type="component" value="Unassembled WGS sequence"/>
</dbReference>
<comment type="caution">
    <text evidence="1">The sequence shown here is derived from an EMBL/GenBank/DDBJ whole genome shotgun (WGS) entry which is preliminary data.</text>
</comment>
<evidence type="ECO:0000313" key="2">
    <source>
        <dbReference type="Proteomes" id="UP001144978"/>
    </source>
</evidence>